<evidence type="ECO:0000313" key="3">
    <source>
        <dbReference type="Proteomes" id="UP000265618"/>
    </source>
</evidence>
<reference evidence="2 3" key="1">
    <citation type="journal article" date="2018" name="PLoS ONE">
        <title>The draft genome of Kipferlia bialata reveals reductive genome evolution in fornicate parasites.</title>
        <authorList>
            <person name="Tanifuji G."/>
            <person name="Takabayashi S."/>
            <person name="Kume K."/>
            <person name="Takagi M."/>
            <person name="Nakayama T."/>
            <person name="Kamikawa R."/>
            <person name="Inagaki Y."/>
            <person name="Hashimoto T."/>
        </authorList>
    </citation>
    <scope>NUCLEOTIDE SEQUENCE [LARGE SCALE GENOMIC DNA]</scope>
    <source>
        <strain evidence="2">NY0173</strain>
    </source>
</reference>
<proteinExistence type="predicted"/>
<keyword evidence="3" id="KW-1185">Reference proteome</keyword>
<feature type="region of interest" description="Disordered" evidence="1">
    <location>
        <begin position="31"/>
        <end position="77"/>
    </location>
</feature>
<name>A0A391NNE5_9EUKA</name>
<sequence length="108" mass="11916">MGVDYEATLVFGWRVSTKGAVRWAERNGVDLSDVESERAVGPVLEASESEHSGSESDYSEEDGWAEDNKECEPTEHMPPGVCLVCTGNYYDDDADAVFWYDTVDSPPT</sequence>
<feature type="compositionally biased region" description="Basic and acidic residues" evidence="1">
    <location>
        <begin position="66"/>
        <end position="75"/>
    </location>
</feature>
<protein>
    <submittedName>
        <fullName evidence="2">Uncharacterized protein</fullName>
    </submittedName>
</protein>
<comment type="caution">
    <text evidence="2">The sequence shown here is derived from an EMBL/GenBank/DDBJ whole genome shotgun (WGS) entry which is preliminary data.</text>
</comment>
<evidence type="ECO:0000313" key="2">
    <source>
        <dbReference type="EMBL" id="GCA63157.1"/>
    </source>
</evidence>
<gene>
    <name evidence="2" type="ORF">KIPB_008177</name>
</gene>
<organism evidence="2 3">
    <name type="scientific">Kipferlia bialata</name>
    <dbReference type="NCBI Taxonomy" id="797122"/>
    <lineage>
        <taxon>Eukaryota</taxon>
        <taxon>Metamonada</taxon>
        <taxon>Carpediemonas-like organisms</taxon>
        <taxon>Kipferlia</taxon>
    </lineage>
</organism>
<accession>A0A391NNE5</accession>
<evidence type="ECO:0000256" key="1">
    <source>
        <dbReference type="SAM" id="MobiDB-lite"/>
    </source>
</evidence>
<dbReference type="Proteomes" id="UP000265618">
    <property type="component" value="Unassembled WGS sequence"/>
</dbReference>
<dbReference type="EMBL" id="BDIP01002467">
    <property type="protein sequence ID" value="GCA63157.1"/>
    <property type="molecule type" value="Genomic_DNA"/>
</dbReference>
<dbReference type="AlphaFoldDB" id="A0A391NNE5"/>